<protein>
    <submittedName>
        <fullName evidence="1">Uncharacterized protein</fullName>
    </submittedName>
</protein>
<keyword evidence="2" id="KW-1185">Reference proteome</keyword>
<dbReference type="EMBL" id="RAHJ01000014">
    <property type="protein sequence ID" value="RJX69118.1"/>
    <property type="molecule type" value="Genomic_DNA"/>
</dbReference>
<dbReference type="Proteomes" id="UP000284322">
    <property type="component" value="Unassembled WGS sequence"/>
</dbReference>
<name>A0A419R3L2_9SPHN</name>
<gene>
    <name evidence="1" type="ORF">D6858_04245</name>
</gene>
<comment type="caution">
    <text evidence="1">The sequence shown here is derived from an EMBL/GenBank/DDBJ whole genome shotgun (WGS) entry which is preliminary data.</text>
</comment>
<organism evidence="1 2">
    <name type="scientific">Tsuneonella suprasediminis</name>
    <dbReference type="NCBI Taxonomy" id="2306996"/>
    <lineage>
        <taxon>Bacteria</taxon>
        <taxon>Pseudomonadati</taxon>
        <taxon>Pseudomonadota</taxon>
        <taxon>Alphaproteobacteria</taxon>
        <taxon>Sphingomonadales</taxon>
        <taxon>Erythrobacteraceae</taxon>
        <taxon>Tsuneonella</taxon>
    </lineage>
</organism>
<dbReference type="AlphaFoldDB" id="A0A419R3L2"/>
<sequence length="76" mass="7749">MLVCGNDAPAQFDVIDDAAACWAIEHGGPTGRDTGTLGASVCCAIRFAPGLGLRIARSFTEEIGGFIAAVSPVSPR</sequence>
<proteinExistence type="predicted"/>
<dbReference type="OrthoDB" id="9806130at2"/>
<accession>A0A419R3L2</accession>
<reference evidence="1 2" key="1">
    <citation type="submission" date="2018-09" db="EMBL/GenBank/DDBJ databases">
        <title>Altererythrobacter sp.Ery1 and Ery12, the genome sequencing of novel strains in genus Alterythrobacter.</title>
        <authorList>
            <person name="Cheng H."/>
            <person name="Wu Y.-H."/>
            <person name="Fang C."/>
            <person name="Xu X.-W."/>
        </authorList>
    </citation>
    <scope>NUCLEOTIDE SEQUENCE [LARGE SCALE GENOMIC DNA]</scope>
    <source>
        <strain evidence="1 2">Ery12</strain>
    </source>
</reference>
<evidence type="ECO:0000313" key="2">
    <source>
        <dbReference type="Proteomes" id="UP000284322"/>
    </source>
</evidence>
<evidence type="ECO:0000313" key="1">
    <source>
        <dbReference type="EMBL" id="RJX69118.1"/>
    </source>
</evidence>